<evidence type="ECO:0000256" key="10">
    <source>
        <dbReference type="SAM" id="Phobius"/>
    </source>
</evidence>
<evidence type="ECO:0000256" key="3">
    <source>
        <dbReference type="ARBA" id="ARBA00022692"/>
    </source>
</evidence>
<feature type="domain" description="CBS" evidence="11">
    <location>
        <begin position="283"/>
        <end position="340"/>
    </location>
</feature>
<evidence type="ECO:0000256" key="4">
    <source>
        <dbReference type="ARBA" id="ARBA00022737"/>
    </source>
</evidence>
<dbReference type="Proteomes" id="UP001337580">
    <property type="component" value="Chromosome"/>
</dbReference>
<dbReference type="GO" id="GO:0005886">
    <property type="term" value="C:plasma membrane"/>
    <property type="evidence" value="ECO:0007669"/>
    <property type="project" value="TreeGrafter"/>
</dbReference>
<organism evidence="13">
    <name type="scientific">Candidatus Improbicoccus pseudotrichonymphae</name>
    <dbReference type="NCBI Taxonomy" id="3033792"/>
    <lineage>
        <taxon>Bacteria</taxon>
        <taxon>Bacillati</taxon>
        <taxon>Bacillota</taxon>
        <taxon>Clostridia</taxon>
        <taxon>Candidatus Improbicoccus</taxon>
    </lineage>
</organism>
<dbReference type="Gene3D" id="3.10.580.10">
    <property type="entry name" value="CBS-domain"/>
    <property type="match status" value="1"/>
</dbReference>
<dbReference type="SMART" id="SM00116">
    <property type="entry name" value="CBS"/>
    <property type="match status" value="2"/>
</dbReference>
<keyword evidence="6 8" id="KW-0129">CBS domain</keyword>
<dbReference type="InterPro" id="IPR044751">
    <property type="entry name" value="Ion_transp-like_CBS"/>
</dbReference>
<dbReference type="Pfam" id="PF00571">
    <property type="entry name" value="CBS"/>
    <property type="match status" value="2"/>
</dbReference>
<evidence type="ECO:0000256" key="1">
    <source>
        <dbReference type="ARBA" id="ARBA00004141"/>
    </source>
</evidence>
<evidence type="ECO:0000256" key="5">
    <source>
        <dbReference type="ARBA" id="ARBA00022989"/>
    </source>
</evidence>
<feature type="transmembrane region" description="Helical" evidence="10">
    <location>
        <begin position="96"/>
        <end position="120"/>
    </location>
</feature>
<dbReference type="SMART" id="SM01091">
    <property type="entry name" value="CorC_HlyC"/>
    <property type="match status" value="1"/>
</dbReference>
<dbReference type="Gene3D" id="3.30.465.10">
    <property type="match status" value="1"/>
</dbReference>
<feature type="transmembrane region" description="Helical" evidence="10">
    <location>
        <begin position="132"/>
        <end position="154"/>
    </location>
</feature>
<feature type="domain" description="CNNM transmembrane" evidence="12">
    <location>
        <begin position="1"/>
        <end position="198"/>
    </location>
</feature>
<dbReference type="PROSITE" id="PS51846">
    <property type="entry name" value="CNNM"/>
    <property type="match status" value="1"/>
</dbReference>
<dbReference type="InterPro" id="IPR046342">
    <property type="entry name" value="CBS_dom_sf"/>
</dbReference>
<gene>
    <name evidence="13" type="ORF">CfP315_0521</name>
</gene>
<evidence type="ECO:0000256" key="6">
    <source>
        <dbReference type="ARBA" id="ARBA00023122"/>
    </source>
</evidence>
<evidence type="ECO:0000259" key="11">
    <source>
        <dbReference type="PROSITE" id="PS51371"/>
    </source>
</evidence>
<dbReference type="Pfam" id="PF01595">
    <property type="entry name" value="CNNM"/>
    <property type="match status" value="1"/>
</dbReference>
<dbReference type="PROSITE" id="PS51371">
    <property type="entry name" value="CBS"/>
    <property type="match status" value="2"/>
</dbReference>
<dbReference type="InterPro" id="IPR005170">
    <property type="entry name" value="Transptr-assoc_dom"/>
</dbReference>
<evidence type="ECO:0000259" key="12">
    <source>
        <dbReference type="PROSITE" id="PS51846"/>
    </source>
</evidence>
<dbReference type="CDD" id="cd04590">
    <property type="entry name" value="CBS_pair_CorC_HlyC_assoc"/>
    <property type="match status" value="1"/>
</dbReference>
<feature type="domain" description="CBS" evidence="11">
    <location>
        <begin position="217"/>
        <end position="276"/>
    </location>
</feature>
<name>A0AA48KYK5_9FIRM</name>
<evidence type="ECO:0000256" key="7">
    <source>
        <dbReference type="ARBA" id="ARBA00023136"/>
    </source>
</evidence>
<dbReference type="KEGG" id="ips:CfP315_0521"/>
<comment type="subcellular location">
    <subcellularLocation>
        <location evidence="1">Membrane</location>
        <topology evidence="1">Multi-pass membrane protein</topology>
    </subcellularLocation>
</comment>
<dbReference type="Pfam" id="PF03471">
    <property type="entry name" value="CorC_HlyC"/>
    <property type="match status" value="1"/>
</dbReference>
<dbReference type="FunFam" id="3.10.580.10:FF:000002">
    <property type="entry name" value="Magnesium/cobalt efflux protein CorC"/>
    <property type="match status" value="1"/>
</dbReference>
<keyword evidence="3 9" id="KW-0812">Transmembrane</keyword>
<feature type="transmembrane region" description="Helical" evidence="10">
    <location>
        <begin position="49"/>
        <end position="76"/>
    </location>
</feature>
<evidence type="ECO:0000256" key="8">
    <source>
        <dbReference type="PROSITE-ProRule" id="PRU00703"/>
    </source>
</evidence>
<dbReference type="InterPro" id="IPR000644">
    <property type="entry name" value="CBS_dom"/>
</dbReference>
<dbReference type="SUPFAM" id="SSF54631">
    <property type="entry name" value="CBS-domain pair"/>
    <property type="match status" value="1"/>
</dbReference>
<feature type="transmembrane region" description="Helical" evidence="10">
    <location>
        <begin position="6"/>
        <end position="28"/>
    </location>
</feature>
<evidence type="ECO:0000256" key="2">
    <source>
        <dbReference type="ARBA" id="ARBA00006337"/>
    </source>
</evidence>
<accession>A0AA48KYK5</accession>
<protein>
    <submittedName>
        <fullName evidence="13">HlyC/CorC family transporter</fullName>
    </submittedName>
</protein>
<dbReference type="InterPro" id="IPR036318">
    <property type="entry name" value="FAD-bd_PCMH-like_sf"/>
</dbReference>
<dbReference type="InterPro" id="IPR016169">
    <property type="entry name" value="FAD-bd_PCMH_sub2"/>
</dbReference>
<sequence>MKEIFILVGFILLNAFFALAEIAVITLNDKKIKSMSLKGHKSAKKVMSLIGNSSNFLATIQVGVTLSSFLTSASAAQNFSEPLSNSLGFLNLSKNVSTIVATVFLTIIMSYFSLVFGELIPKKIAMQNAEEISFKIVGLLLFFSKAFSPFIWFLTFSCNTVLRCFGVDPNQNEQSVTEEEILMMVDAGEEKGLIEDKAKNMIVNVFDFDNTTVNEIMTHRTDIVAVDSSSKIQDVVKISIKRGFSRIPVFEKNIDKISGIIYIKDLLKFVDNEIPKNFNFLDIVRSVTFVPSTKKCNELFTEFTSNRIQIAIVVDEYGGTEGIVTMEDLVESIVGNIQDEYDAEENEIKKISEDTFVVDGSLAIDEFEKYTNVKIPSGEYDTIAGFLTEKLGKIPKINERSMVKTENGYFTVLEANDRRIIKANFIKRQINP</sequence>
<dbReference type="SUPFAM" id="SSF56176">
    <property type="entry name" value="FAD-binding/transporter-associated domain-like"/>
    <property type="match status" value="1"/>
</dbReference>
<proteinExistence type="inferred from homology"/>
<dbReference type="PANTHER" id="PTHR22777">
    <property type="entry name" value="HEMOLYSIN-RELATED"/>
    <property type="match status" value="1"/>
</dbReference>
<dbReference type="PANTHER" id="PTHR22777:SF17">
    <property type="entry name" value="UPF0053 PROTEIN SLL0260"/>
    <property type="match status" value="1"/>
</dbReference>
<dbReference type="GO" id="GO:0050660">
    <property type="term" value="F:flavin adenine dinucleotide binding"/>
    <property type="evidence" value="ECO:0007669"/>
    <property type="project" value="InterPro"/>
</dbReference>
<reference evidence="13" key="1">
    <citation type="journal article" date="2023" name="ISME J.">
        <title>Emergence of putative energy parasites within Clostridia revealed by genome analysis of a novel endosymbiotic clade.</title>
        <authorList>
            <person name="Takahashi K."/>
            <person name="Kuwahara H."/>
            <person name="Horikawa Y."/>
            <person name="Izawa K."/>
            <person name="Kato D."/>
            <person name="Inagaki T."/>
            <person name="Yuki M."/>
            <person name="Ohkuma M."/>
            <person name="Hongoh Y."/>
        </authorList>
    </citation>
    <scope>NUCLEOTIDE SEQUENCE</scope>
    <source>
        <strain evidence="13">CfP3-15</strain>
    </source>
</reference>
<keyword evidence="4" id="KW-0677">Repeat</keyword>
<evidence type="ECO:0000313" key="13">
    <source>
        <dbReference type="EMBL" id="BED91962.1"/>
    </source>
</evidence>
<dbReference type="EMBL" id="AP027924">
    <property type="protein sequence ID" value="BED91962.1"/>
    <property type="molecule type" value="Genomic_DNA"/>
</dbReference>
<evidence type="ECO:0000256" key="9">
    <source>
        <dbReference type="PROSITE-ProRule" id="PRU01193"/>
    </source>
</evidence>
<keyword evidence="5 9" id="KW-1133">Transmembrane helix</keyword>
<dbReference type="AlphaFoldDB" id="A0AA48KYK5"/>
<comment type="similarity">
    <text evidence="2">Belongs to the UPF0053 family.</text>
</comment>
<dbReference type="InterPro" id="IPR002550">
    <property type="entry name" value="CNNM"/>
</dbReference>
<keyword evidence="7 9" id="KW-0472">Membrane</keyword>